<dbReference type="EMBL" id="JBHSHD010000011">
    <property type="protein sequence ID" value="MFC4821942.1"/>
    <property type="molecule type" value="Genomic_DNA"/>
</dbReference>
<keyword evidence="2" id="KW-1185">Reference proteome</keyword>
<sequence>MLAAPNRERVRRLDYDGALAQSASTVVHYVGGAEIRYLATANNGAGALREVRRTAGNVLVVQDVSRGAYQLKRLTLLTDFQGSTHRVLSAMTQQPVAPVASTSFDA</sequence>
<protein>
    <submittedName>
        <fullName evidence="1">Uncharacterized protein</fullName>
    </submittedName>
</protein>
<organism evidence="1 2">
    <name type="scientific">Dokdonella ginsengisoli</name>
    <dbReference type="NCBI Taxonomy" id="363846"/>
    <lineage>
        <taxon>Bacteria</taxon>
        <taxon>Pseudomonadati</taxon>
        <taxon>Pseudomonadota</taxon>
        <taxon>Gammaproteobacteria</taxon>
        <taxon>Lysobacterales</taxon>
        <taxon>Rhodanobacteraceae</taxon>
        <taxon>Dokdonella</taxon>
    </lineage>
</organism>
<gene>
    <name evidence="1" type="ORF">ACFO6Q_16585</name>
</gene>
<accession>A0ABV9QXW4</accession>
<dbReference type="Proteomes" id="UP001595886">
    <property type="component" value="Unassembled WGS sequence"/>
</dbReference>
<evidence type="ECO:0000313" key="2">
    <source>
        <dbReference type="Proteomes" id="UP001595886"/>
    </source>
</evidence>
<evidence type="ECO:0000313" key="1">
    <source>
        <dbReference type="EMBL" id="MFC4821942.1"/>
    </source>
</evidence>
<comment type="caution">
    <text evidence="1">The sequence shown here is derived from an EMBL/GenBank/DDBJ whole genome shotgun (WGS) entry which is preliminary data.</text>
</comment>
<dbReference type="RefSeq" id="WP_380022225.1">
    <property type="nucleotide sequence ID" value="NZ_JBHSHD010000011.1"/>
</dbReference>
<name>A0ABV9QXW4_9GAMM</name>
<proteinExistence type="predicted"/>
<reference evidence="2" key="1">
    <citation type="journal article" date="2019" name="Int. J. Syst. Evol. Microbiol.">
        <title>The Global Catalogue of Microorganisms (GCM) 10K type strain sequencing project: providing services to taxonomists for standard genome sequencing and annotation.</title>
        <authorList>
            <consortium name="The Broad Institute Genomics Platform"/>
            <consortium name="The Broad Institute Genome Sequencing Center for Infectious Disease"/>
            <person name="Wu L."/>
            <person name="Ma J."/>
        </authorList>
    </citation>
    <scope>NUCLEOTIDE SEQUENCE [LARGE SCALE GENOMIC DNA]</scope>
    <source>
        <strain evidence="2">CCUG 30340</strain>
    </source>
</reference>
<feature type="non-terminal residue" evidence="1">
    <location>
        <position position="106"/>
    </location>
</feature>